<dbReference type="Proteomes" id="UP000272400">
    <property type="component" value="Unassembled WGS sequence"/>
</dbReference>
<evidence type="ECO:0000313" key="2">
    <source>
        <dbReference type="Proteomes" id="UP000272400"/>
    </source>
</evidence>
<dbReference type="RefSeq" id="WP_123668355.1">
    <property type="nucleotide sequence ID" value="NZ_RJKE01000001.1"/>
</dbReference>
<dbReference type="AlphaFoldDB" id="A0A3N1D6R7"/>
<dbReference type="InterPro" id="IPR015947">
    <property type="entry name" value="PUA-like_sf"/>
</dbReference>
<accession>A0A3N1D6R7</accession>
<name>A0A3N1D6R7_9ACTN</name>
<protein>
    <recommendedName>
        <fullName evidence="3">ASCH domain-containing protein</fullName>
    </recommendedName>
</protein>
<evidence type="ECO:0000313" key="1">
    <source>
        <dbReference type="EMBL" id="ROO89222.1"/>
    </source>
</evidence>
<keyword evidence="2" id="KW-1185">Reference proteome</keyword>
<comment type="caution">
    <text evidence="1">The sequence shown here is derived from an EMBL/GenBank/DDBJ whole genome shotgun (WGS) entry which is preliminary data.</text>
</comment>
<gene>
    <name evidence="1" type="ORF">EDD29_6909</name>
</gene>
<dbReference type="EMBL" id="RJKE01000001">
    <property type="protein sequence ID" value="ROO89222.1"/>
    <property type="molecule type" value="Genomic_DNA"/>
</dbReference>
<proteinExistence type="predicted"/>
<evidence type="ECO:0008006" key="3">
    <source>
        <dbReference type="Google" id="ProtNLM"/>
    </source>
</evidence>
<reference evidence="1 2" key="1">
    <citation type="submission" date="2018-11" db="EMBL/GenBank/DDBJ databases">
        <title>Sequencing the genomes of 1000 actinobacteria strains.</title>
        <authorList>
            <person name="Klenk H.-P."/>
        </authorList>
    </citation>
    <scope>NUCLEOTIDE SEQUENCE [LARGE SCALE GENOMIC DNA]</scope>
    <source>
        <strain evidence="1 2">DSM 44254</strain>
    </source>
</reference>
<organism evidence="1 2">
    <name type="scientific">Actinocorallia herbida</name>
    <dbReference type="NCBI Taxonomy" id="58109"/>
    <lineage>
        <taxon>Bacteria</taxon>
        <taxon>Bacillati</taxon>
        <taxon>Actinomycetota</taxon>
        <taxon>Actinomycetes</taxon>
        <taxon>Streptosporangiales</taxon>
        <taxon>Thermomonosporaceae</taxon>
        <taxon>Actinocorallia</taxon>
    </lineage>
</organism>
<sequence>MQAISVKQPYAWAIARGHQPLVNQEGATDHRGTVLIHAAMRVDLDSTVLPQVRASGWSPADPLATLGAVIAVADVAGVCSPGSSSCECGPWAVRGDHHWTLADVRPLRRPIVAVGYQGGLWTAQPSLVAEVRAMLPAQPPAPLERLLTS</sequence>
<dbReference type="SUPFAM" id="SSF88697">
    <property type="entry name" value="PUA domain-like"/>
    <property type="match status" value="1"/>
</dbReference>
<dbReference type="Gene3D" id="2.30.130.30">
    <property type="entry name" value="Hypothetical protein"/>
    <property type="match status" value="1"/>
</dbReference>
<dbReference type="OrthoDB" id="359066at2"/>